<comment type="caution">
    <text evidence="1">The sequence shown here is derived from an EMBL/GenBank/DDBJ whole genome shotgun (WGS) entry which is preliminary data.</text>
</comment>
<sequence length="54" mass="6099">MEKKRYSKPAVLKHEGIQFETGLSSCIKVATVDNTHPPEKVCLRPDHTWGPLPK</sequence>
<dbReference type="Proteomes" id="UP001527882">
    <property type="component" value="Unassembled WGS sequence"/>
</dbReference>
<organism evidence="1 2">
    <name type="scientific">Paenibacillus gyeongsangnamensis</name>
    <dbReference type="NCBI Taxonomy" id="3388067"/>
    <lineage>
        <taxon>Bacteria</taxon>
        <taxon>Bacillati</taxon>
        <taxon>Bacillota</taxon>
        <taxon>Bacilli</taxon>
        <taxon>Bacillales</taxon>
        <taxon>Paenibacillaceae</taxon>
        <taxon>Paenibacillus</taxon>
    </lineage>
</organism>
<evidence type="ECO:0000313" key="1">
    <source>
        <dbReference type="EMBL" id="MCZ8514111.1"/>
    </source>
</evidence>
<reference evidence="1 2" key="1">
    <citation type="submission" date="2022-12" db="EMBL/GenBank/DDBJ databases">
        <title>Draft genome sequence of Paenibacillus sp. dW9.</title>
        <authorList>
            <person name="Choi E.-W."/>
            <person name="Kim D.-U."/>
        </authorList>
    </citation>
    <scope>NUCLEOTIDE SEQUENCE [LARGE SCALE GENOMIC DNA]</scope>
    <source>
        <strain evidence="2">dW9</strain>
    </source>
</reference>
<dbReference type="EMBL" id="JAQAGZ010000010">
    <property type="protein sequence ID" value="MCZ8514111.1"/>
    <property type="molecule type" value="Genomic_DNA"/>
</dbReference>
<accession>A0ABT4QB84</accession>
<proteinExistence type="predicted"/>
<keyword evidence="2" id="KW-1185">Reference proteome</keyword>
<evidence type="ECO:0000313" key="2">
    <source>
        <dbReference type="Proteomes" id="UP001527882"/>
    </source>
</evidence>
<protein>
    <submittedName>
        <fullName evidence="1">Uncharacterized protein</fullName>
    </submittedName>
</protein>
<gene>
    <name evidence="1" type="ORF">O9H85_17100</name>
</gene>
<dbReference type="RefSeq" id="WP_269882626.1">
    <property type="nucleotide sequence ID" value="NZ_JAQAGZ010000010.1"/>
</dbReference>
<name>A0ABT4QB84_9BACL</name>